<comment type="caution">
    <text evidence="2">The sequence shown here is derived from an EMBL/GenBank/DDBJ whole genome shotgun (WGS) entry which is preliminary data.</text>
</comment>
<dbReference type="EMBL" id="JAGEUA010000006">
    <property type="protein sequence ID" value="KAL0973232.1"/>
    <property type="molecule type" value="Genomic_DNA"/>
</dbReference>
<accession>A0ABD0X609</accession>
<name>A0ABD0X609_UMBPY</name>
<evidence type="ECO:0000256" key="1">
    <source>
        <dbReference type="SAM" id="MobiDB-lite"/>
    </source>
</evidence>
<feature type="region of interest" description="Disordered" evidence="1">
    <location>
        <begin position="1"/>
        <end position="73"/>
    </location>
</feature>
<dbReference type="Proteomes" id="UP001557470">
    <property type="component" value="Unassembled WGS sequence"/>
</dbReference>
<feature type="compositionally biased region" description="Polar residues" evidence="1">
    <location>
        <begin position="19"/>
        <end position="51"/>
    </location>
</feature>
<proteinExistence type="predicted"/>
<evidence type="ECO:0000313" key="3">
    <source>
        <dbReference type="Proteomes" id="UP001557470"/>
    </source>
</evidence>
<organism evidence="2 3">
    <name type="scientific">Umbra pygmaea</name>
    <name type="common">Eastern mudminnow</name>
    <dbReference type="NCBI Taxonomy" id="75934"/>
    <lineage>
        <taxon>Eukaryota</taxon>
        <taxon>Metazoa</taxon>
        <taxon>Chordata</taxon>
        <taxon>Craniata</taxon>
        <taxon>Vertebrata</taxon>
        <taxon>Euteleostomi</taxon>
        <taxon>Actinopterygii</taxon>
        <taxon>Neopterygii</taxon>
        <taxon>Teleostei</taxon>
        <taxon>Protacanthopterygii</taxon>
        <taxon>Esociformes</taxon>
        <taxon>Umbridae</taxon>
        <taxon>Umbra</taxon>
    </lineage>
</organism>
<dbReference type="AlphaFoldDB" id="A0ABD0X609"/>
<gene>
    <name evidence="2" type="ORF">UPYG_G00200740</name>
</gene>
<protein>
    <submittedName>
        <fullName evidence="2">Uncharacterized protein</fullName>
    </submittedName>
</protein>
<reference evidence="2 3" key="1">
    <citation type="submission" date="2024-06" db="EMBL/GenBank/DDBJ databases">
        <authorList>
            <person name="Pan Q."/>
            <person name="Wen M."/>
            <person name="Jouanno E."/>
            <person name="Zahm M."/>
            <person name="Klopp C."/>
            <person name="Cabau C."/>
            <person name="Louis A."/>
            <person name="Berthelot C."/>
            <person name="Parey E."/>
            <person name="Roest Crollius H."/>
            <person name="Montfort J."/>
            <person name="Robinson-Rechavi M."/>
            <person name="Bouchez O."/>
            <person name="Lampietro C."/>
            <person name="Lopez Roques C."/>
            <person name="Donnadieu C."/>
            <person name="Postlethwait J."/>
            <person name="Bobe J."/>
            <person name="Verreycken H."/>
            <person name="Guiguen Y."/>
        </authorList>
    </citation>
    <scope>NUCLEOTIDE SEQUENCE [LARGE SCALE GENOMIC DNA]</scope>
    <source>
        <strain evidence="2">Up_M1</strain>
        <tissue evidence="2">Testis</tissue>
    </source>
</reference>
<evidence type="ECO:0000313" key="2">
    <source>
        <dbReference type="EMBL" id="KAL0973232.1"/>
    </source>
</evidence>
<sequence length="93" mass="10166">MRLAPFRQWGVPTPPPFLAQTTVAPSGTVDWSPTANPKPQLSYSYRSNGSDQPAKPINPSQRKRGLNPPCPETSQLSQIRVCMMCQRGNPACA</sequence>
<keyword evidence="3" id="KW-1185">Reference proteome</keyword>